<protein>
    <recommendedName>
        <fullName evidence="3">General secretion pathway GspH domain-containing protein</fullName>
    </recommendedName>
</protein>
<sequence length="151" mass="16362">MCCLLLGIVGQWTVSSIAEQLAQQKIKAAAAQVHGLLTSASDSAYGMKKDLWLHTASSNSQQLFALHTDSSERNSESLFNGALHPQTLADISITTTFSTLRFSGVTGRPYGNGNISIGLNDEPRVKVIFHDITGRMRICAIEERAYGYPAC</sequence>
<comment type="caution">
    <text evidence="1">The sequence shown here is derived from an EMBL/GenBank/DDBJ whole genome shotgun (WGS) entry which is preliminary data.</text>
</comment>
<name>V5HJP0_9VIBR</name>
<evidence type="ECO:0000313" key="1">
    <source>
        <dbReference type="EMBL" id="GAD89475.1"/>
    </source>
</evidence>
<keyword evidence="2" id="KW-1185">Reference proteome</keyword>
<dbReference type="AlphaFoldDB" id="V5HJP0"/>
<proteinExistence type="predicted"/>
<dbReference type="eggNOG" id="ENOG5031NFD">
    <property type="taxonomic scope" value="Bacteria"/>
</dbReference>
<dbReference type="Proteomes" id="UP000017800">
    <property type="component" value="Unassembled WGS sequence"/>
</dbReference>
<evidence type="ECO:0008006" key="3">
    <source>
        <dbReference type="Google" id="ProtNLM"/>
    </source>
</evidence>
<evidence type="ECO:0000313" key="2">
    <source>
        <dbReference type="Proteomes" id="UP000017800"/>
    </source>
</evidence>
<organism evidence="1 2">
    <name type="scientific">Vibrio halioticoli NBRC 102217</name>
    <dbReference type="NCBI Taxonomy" id="1219072"/>
    <lineage>
        <taxon>Bacteria</taxon>
        <taxon>Pseudomonadati</taxon>
        <taxon>Pseudomonadota</taxon>
        <taxon>Gammaproteobacteria</taxon>
        <taxon>Vibrionales</taxon>
        <taxon>Vibrionaceae</taxon>
        <taxon>Vibrio</taxon>
    </lineage>
</organism>
<gene>
    <name evidence="1" type="ORF">VHA01S_020_00570</name>
</gene>
<dbReference type="EMBL" id="BAUJ01000020">
    <property type="protein sequence ID" value="GAD89475.1"/>
    <property type="molecule type" value="Genomic_DNA"/>
</dbReference>
<accession>V5HJP0</accession>
<reference evidence="1 2" key="1">
    <citation type="submission" date="2013-11" db="EMBL/GenBank/DDBJ databases">
        <title>Whole genome shotgun sequence of Vibrio halioticoli NBRC 102217.</title>
        <authorList>
            <person name="Isaki S."/>
            <person name="Kimura A."/>
            <person name="Ohji S."/>
            <person name="Hosoyama A."/>
            <person name="Fujita N."/>
            <person name="Hashimoto M."/>
            <person name="Hosoyama Y."/>
            <person name="Yamazoe A."/>
        </authorList>
    </citation>
    <scope>NUCLEOTIDE SEQUENCE [LARGE SCALE GENOMIC DNA]</scope>
    <source>
        <strain evidence="1 2">NBRC 102217</strain>
    </source>
</reference>